<gene>
    <name evidence="1" type="ORF">BP5796_02919</name>
</gene>
<proteinExistence type="predicted"/>
<organism evidence="1 2">
    <name type="scientific">Coleophoma crateriformis</name>
    <dbReference type="NCBI Taxonomy" id="565419"/>
    <lineage>
        <taxon>Eukaryota</taxon>
        <taxon>Fungi</taxon>
        <taxon>Dikarya</taxon>
        <taxon>Ascomycota</taxon>
        <taxon>Pezizomycotina</taxon>
        <taxon>Leotiomycetes</taxon>
        <taxon>Helotiales</taxon>
        <taxon>Dermateaceae</taxon>
        <taxon>Coleophoma</taxon>
    </lineage>
</organism>
<accession>A0A3D8SLL6</accession>
<evidence type="ECO:0000313" key="2">
    <source>
        <dbReference type="Proteomes" id="UP000256328"/>
    </source>
</evidence>
<name>A0A3D8SLL6_9HELO</name>
<keyword evidence="2" id="KW-1185">Reference proteome</keyword>
<sequence length="67" mass="7126">MTGAAATLLVSPAPPLALPHEHAVALSQNPLHFGGERELTTDPNLRTVLVSLSCDMMPVDLRTRPVV</sequence>
<dbReference type="AlphaFoldDB" id="A0A3D8SLL6"/>
<reference evidence="1 2" key="1">
    <citation type="journal article" date="2018" name="IMA Fungus">
        <title>IMA Genome-F 9: Draft genome sequence of Annulohypoxylon stygium, Aspergillus mulundensis, Berkeleyomyces basicola (syn. Thielaviopsis basicola), Ceratocystis smalleyi, two Cercospora beticola strains, Coleophoma cylindrospora, Fusarium fracticaudum, Phialophora cf. hyalina, and Morchella septimelata.</title>
        <authorList>
            <person name="Wingfield B.D."/>
            <person name="Bills G.F."/>
            <person name="Dong Y."/>
            <person name="Huang W."/>
            <person name="Nel W.J."/>
            <person name="Swalarsk-Parry B.S."/>
            <person name="Vaghefi N."/>
            <person name="Wilken P.M."/>
            <person name="An Z."/>
            <person name="de Beer Z.W."/>
            <person name="De Vos L."/>
            <person name="Chen L."/>
            <person name="Duong T.A."/>
            <person name="Gao Y."/>
            <person name="Hammerbacher A."/>
            <person name="Kikkert J.R."/>
            <person name="Li Y."/>
            <person name="Li H."/>
            <person name="Li K."/>
            <person name="Li Q."/>
            <person name="Liu X."/>
            <person name="Ma X."/>
            <person name="Naidoo K."/>
            <person name="Pethybridge S.J."/>
            <person name="Sun J."/>
            <person name="Steenkamp E.T."/>
            <person name="van der Nest M.A."/>
            <person name="van Wyk S."/>
            <person name="Wingfield M.J."/>
            <person name="Xiong C."/>
            <person name="Yue Q."/>
            <person name="Zhang X."/>
        </authorList>
    </citation>
    <scope>NUCLEOTIDE SEQUENCE [LARGE SCALE GENOMIC DNA]</scope>
    <source>
        <strain evidence="1 2">BP5796</strain>
    </source>
</reference>
<dbReference type="EMBL" id="PDLN01000004">
    <property type="protein sequence ID" value="RDW87225.1"/>
    <property type="molecule type" value="Genomic_DNA"/>
</dbReference>
<protein>
    <submittedName>
        <fullName evidence="1">Uncharacterized protein</fullName>
    </submittedName>
</protein>
<dbReference type="Proteomes" id="UP000256328">
    <property type="component" value="Unassembled WGS sequence"/>
</dbReference>
<comment type="caution">
    <text evidence="1">The sequence shown here is derived from an EMBL/GenBank/DDBJ whole genome shotgun (WGS) entry which is preliminary data.</text>
</comment>
<evidence type="ECO:0000313" key="1">
    <source>
        <dbReference type="EMBL" id="RDW87225.1"/>
    </source>
</evidence>